<dbReference type="GO" id="GO:0005886">
    <property type="term" value="C:plasma membrane"/>
    <property type="evidence" value="ECO:0000318"/>
    <property type="project" value="GO_Central"/>
</dbReference>
<accession>A7SXY1</accession>
<evidence type="ECO:0000256" key="3">
    <source>
        <dbReference type="ARBA" id="ARBA00022989"/>
    </source>
</evidence>
<dbReference type="PANTHER" id="PTHR24240">
    <property type="entry name" value="OPSIN"/>
    <property type="match status" value="1"/>
</dbReference>
<organism evidence="11 12">
    <name type="scientific">Nematostella vectensis</name>
    <name type="common">Starlet sea anemone</name>
    <dbReference type="NCBI Taxonomy" id="45351"/>
    <lineage>
        <taxon>Eukaryota</taxon>
        <taxon>Metazoa</taxon>
        <taxon>Cnidaria</taxon>
        <taxon>Anthozoa</taxon>
        <taxon>Hexacorallia</taxon>
        <taxon>Actiniaria</taxon>
        <taxon>Edwardsiidae</taxon>
        <taxon>Nematostella</taxon>
    </lineage>
</organism>
<evidence type="ECO:0000256" key="5">
    <source>
        <dbReference type="ARBA" id="ARBA00023136"/>
    </source>
</evidence>
<dbReference type="PRINTS" id="PR00237">
    <property type="entry name" value="GPCRRHODOPSN"/>
</dbReference>
<feature type="domain" description="G-protein coupled receptors family 1 profile" evidence="10">
    <location>
        <begin position="1"/>
        <end position="233"/>
    </location>
</feature>
<dbReference type="Gene3D" id="1.20.1070.10">
    <property type="entry name" value="Rhodopsin 7-helix transmembrane proteins"/>
    <property type="match status" value="1"/>
</dbReference>
<dbReference type="GO" id="GO:0007186">
    <property type="term" value="P:G protein-coupled receptor signaling pathway"/>
    <property type="evidence" value="ECO:0000318"/>
    <property type="project" value="GO_Central"/>
</dbReference>
<feature type="transmembrane region" description="Helical" evidence="9">
    <location>
        <begin position="217"/>
        <end position="236"/>
    </location>
</feature>
<comment type="subcellular location">
    <subcellularLocation>
        <location evidence="1">Membrane</location>
        <topology evidence="1">Multi-pass membrane protein</topology>
    </subcellularLocation>
</comment>
<feature type="transmembrane region" description="Helical" evidence="9">
    <location>
        <begin position="181"/>
        <end position="202"/>
    </location>
</feature>
<evidence type="ECO:0000256" key="7">
    <source>
        <dbReference type="ARBA" id="ARBA00023224"/>
    </source>
</evidence>
<evidence type="ECO:0000259" key="10">
    <source>
        <dbReference type="PROSITE" id="PS50262"/>
    </source>
</evidence>
<keyword evidence="3 9" id="KW-1133">Transmembrane helix</keyword>
<evidence type="ECO:0000256" key="2">
    <source>
        <dbReference type="ARBA" id="ARBA00022692"/>
    </source>
</evidence>
<dbReference type="InterPro" id="IPR000276">
    <property type="entry name" value="GPCR_Rhodpsn"/>
</dbReference>
<name>A7SXY1_NEMVE</name>
<evidence type="ECO:0000256" key="6">
    <source>
        <dbReference type="ARBA" id="ARBA00023170"/>
    </source>
</evidence>
<keyword evidence="5 9" id="KW-0472">Membrane</keyword>
<dbReference type="EMBL" id="DS469900">
    <property type="protein sequence ID" value="EDO31437.1"/>
    <property type="molecule type" value="Genomic_DNA"/>
</dbReference>
<dbReference type="InParanoid" id="A7SXY1"/>
<keyword evidence="7" id="KW-0807">Transducer</keyword>
<keyword evidence="6" id="KW-0675">Receptor</keyword>
<feature type="transmembrane region" description="Helical" evidence="9">
    <location>
        <begin position="98"/>
        <end position="118"/>
    </location>
</feature>
<dbReference type="HOGENOM" id="CLU_1091089_0_0_1"/>
<reference evidence="11 12" key="1">
    <citation type="journal article" date="2007" name="Science">
        <title>Sea anemone genome reveals ancestral eumetazoan gene repertoire and genomic organization.</title>
        <authorList>
            <person name="Putnam N.H."/>
            <person name="Srivastava M."/>
            <person name="Hellsten U."/>
            <person name="Dirks B."/>
            <person name="Chapman J."/>
            <person name="Salamov A."/>
            <person name="Terry A."/>
            <person name="Shapiro H."/>
            <person name="Lindquist E."/>
            <person name="Kapitonov V.V."/>
            <person name="Jurka J."/>
            <person name="Genikhovich G."/>
            <person name="Grigoriev I.V."/>
            <person name="Lucas S.M."/>
            <person name="Steele R.E."/>
            <person name="Finnerty J.R."/>
            <person name="Technau U."/>
            <person name="Martindale M.Q."/>
            <person name="Rokhsar D.S."/>
        </authorList>
    </citation>
    <scope>NUCLEOTIDE SEQUENCE [LARGE SCALE GENOMIC DNA]</scope>
    <source>
        <strain evidence="12">CH2 X CH6</strain>
    </source>
</reference>
<feature type="region of interest" description="Disordered" evidence="8">
    <location>
        <begin position="138"/>
        <end position="163"/>
    </location>
</feature>
<keyword evidence="2 9" id="KW-0812">Transmembrane</keyword>
<dbReference type="Proteomes" id="UP000001593">
    <property type="component" value="Unassembled WGS sequence"/>
</dbReference>
<dbReference type="PROSITE" id="PS50262">
    <property type="entry name" value="G_PROTEIN_RECEP_F1_2"/>
    <property type="match status" value="1"/>
</dbReference>
<evidence type="ECO:0000256" key="8">
    <source>
        <dbReference type="SAM" id="MobiDB-lite"/>
    </source>
</evidence>
<proteinExistence type="predicted"/>
<evidence type="ECO:0000313" key="11">
    <source>
        <dbReference type="EMBL" id="EDO31437.1"/>
    </source>
</evidence>
<keyword evidence="4" id="KW-0297">G-protein coupled receptor</keyword>
<dbReference type="GO" id="GO:0071482">
    <property type="term" value="P:cellular response to light stimulus"/>
    <property type="evidence" value="ECO:0000318"/>
    <property type="project" value="GO_Central"/>
</dbReference>
<dbReference type="GO" id="GO:0007602">
    <property type="term" value="P:phototransduction"/>
    <property type="evidence" value="ECO:0000318"/>
    <property type="project" value="GO_Central"/>
</dbReference>
<dbReference type="SUPFAM" id="SSF81321">
    <property type="entry name" value="Family A G protein-coupled receptor-like"/>
    <property type="match status" value="1"/>
</dbReference>
<dbReference type="AlphaFoldDB" id="A7SXY1"/>
<keyword evidence="12" id="KW-1185">Reference proteome</keyword>
<evidence type="ECO:0000256" key="4">
    <source>
        <dbReference type="ARBA" id="ARBA00023040"/>
    </source>
</evidence>
<evidence type="ECO:0000313" key="12">
    <source>
        <dbReference type="Proteomes" id="UP000001593"/>
    </source>
</evidence>
<evidence type="ECO:0000256" key="9">
    <source>
        <dbReference type="SAM" id="Phobius"/>
    </source>
</evidence>
<dbReference type="Pfam" id="PF00001">
    <property type="entry name" value="7tm_1"/>
    <property type="match status" value="1"/>
</dbReference>
<dbReference type="CDD" id="cd00637">
    <property type="entry name" value="7tm_classA_rhodopsin-like"/>
    <property type="match status" value="1"/>
</dbReference>
<dbReference type="GO" id="GO:0008020">
    <property type="term" value="F:G protein-coupled photoreceptor activity"/>
    <property type="evidence" value="ECO:0000318"/>
    <property type="project" value="GO_Central"/>
</dbReference>
<feature type="transmembrane region" description="Helical" evidence="9">
    <location>
        <begin position="51"/>
        <end position="76"/>
    </location>
</feature>
<dbReference type="InterPro" id="IPR017452">
    <property type="entry name" value="GPCR_Rhodpsn_7TM"/>
</dbReference>
<dbReference type="InterPro" id="IPR050125">
    <property type="entry name" value="GPCR_opsins"/>
</dbReference>
<evidence type="ECO:0000256" key="1">
    <source>
        <dbReference type="ARBA" id="ARBA00004141"/>
    </source>
</evidence>
<dbReference type="PhylomeDB" id="A7SXY1"/>
<protein>
    <recommendedName>
        <fullName evidence="10">G-protein coupled receptors family 1 profile domain-containing protein</fullName>
    </recommendedName>
</protein>
<gene>
    <name evidence="11" type="ORF">NEMVEDRAFT_v1g219259</name>
</gene>
<sequence length="255" mass="29565">MAVWKDRLYSFRIPLFCDRLRKPADERADRRKQVLFVVKPNLYRKYFKKSYAWGMVLAVWLGSVATVTVVMMIPLFKFTFRADRAICFAVFKSREVDAGFSVLTTFFYIIAPVTVMIISHWKIHKTVKVHNTQMANGGIQDNRHDTTQAGRDQTRAGRGQTRQVRSRGTQLRGEETRITKVLFVLVFGYILCMLPVSVVHYLDIFAPAILTRKAQMMYTYLYYLNNGIHPLIYGAVNKPFKVAFKRVFGCRLGRV</sequence>